<proteinExistence type="predicted"/>
<dbReference type="EMBL" id="CAJNOJ010000738">
    <property type="protein sequence ID" value="CAF1516966.1"/>
    <property type="molecule type" value="Genomic_DNA"/>
</dbReference>
<name>A0A815UAR2_ADIRI</name>
<dbReference type="Proteomes" id="UP000663852">
    <property type="component" value="Unassembled WGS sequence"/>
</dbReference>
<evidence type="ECO:0000313" key="2">
    <source>
        <dbReference type="EMBL" id="CAF1516966.1"/>
    </source>
</evidence>
<dbReference type="Gene3D" id="1.10.10.10">
    <property type="entry name" value="Winged helix-like DNA-binding domain superfamily/Winged helix DNA-binding domain"/>
    <property type="match status" value="1"/>
</dbReference>
<dbReference type="AlphaFoldDB" id="A0A815UAR2"/>
<organism evidence="2 3">
    <name type="scientific">Adineta ricciae</name>
    <name type="common">Rotifer</name>
    <dbReference type="NCBI Taxonomy" id="249248"/>
    <lineage>
        <taxon>Eukaryota</taxon>
        <taxon>Metazoa</taxon>
        <taxon>Spiralia</taxon>
        <taxon>Gnathifera</taxon>
        <taxon>Rotifera</taxon>
        <taxon>Eurotatoria</taxon>
        <taxon>Bdelloidea</taxon>
        <taxon>Adinetida</taxon>
        <taxon>Adinetidae</taxon>
        <taxon>Adineta</taxon>
    </lineage>
</organism>
<feature type="region of interest" description="Disordered" evidence="1">
    <location>
        <begin position="63"/>
        <end position="89"/>
    </location>
</feature>
<dbReference type="OrthoDB" id="25402at2759"/>
<gene>
    <name evidence="2" type="ORF">EDS130_LOCUS43621</name>
</gene>
<comment type="caution">
    <text evidence="2">The sequence shown here is derived from an EMBL/GenBank/DDBJ whole genome shotgun (WGS) entry which is preliminary data.</text>
</comment>
<evidence type="ECO:0000256" key="1">
    <source>
        <dbReference type="SAM" id="MobiDB-lite"/>
    </source>
</evidence>
<reference evidence="2" key="1">
    <citation type="submission" date="2021-02" db="EMBL/GenBank/DDBJ databases">
        <authorList>
            <person name="Nowell W R."/>
        </authorList>
    </citation>
    <scope>NUCLEOTIDE SEQUENCE</scope>
</reference>
<accession>A0A815UAR2</accession>
<evidence type="ECO:0000313" key="3">
    <source>
        <dbReference type="Proteomes" id="UP000663852"/>
    </source>
</evidence>
<evidence type="ECO:0008006" key="4">
    <source>
        <dbReference type="Google" id="ProtNLM"/>
    </source>
</evidence>
<dbReference type="InterPro" id="IPR036388">
    <property type="entry name" value="WH-like_DNA-bd_sf"/>
</dbReference>
<protein>
    <recommendedName>
        <fullName evidence="4">Paired domain-containing protein</fullName>
    </recommendedName>
</protein>
<sequence length="89" mass="10236">MEPKIKEHSTDVRSQVIQHYLNGDSYPDIVDKVLIPRPTIQSIVQKYKKSKCVLNLWAWSQTENDSCRRSNHPTENKGRPSKICNGGQN</sequence>
<feature type="compositionally biased region" description="Basic and acidic residues" evidence="1">
    <location>
        <begin position="65"/>
        <end position="78"/>
    </location>
</feature>